<dbReference type="STRING" id="1403190.A0A0F0IHK9"/>
<reference evidence="6 7" key="1">
    <citation type="submission" date="2015-02" db="EMBL/GenBank/DDBJ databases">
        <title>Draft genome sequence of Aspergillus parasiticus SU-1.</title>
        <authorList>
            <person name="Yu J."/>
            <person name="Fedorova N."/>
            <person name="Yin Y."/>
            <person name="Losada L."/>
            <person name="Zafar N."/>
            <person name="Taujale R."/>
            <person name="Ehrlich K.C."/>
            <person name="Bhatnagar D."/>
            <person name="Cleveland T.E."/>
            <person name="Bennett J.W."/>
            <person name="Nierman W.C."/>
        </authorList>
    </citation>
    <scope>NUCLEOTIDE SEQUENCE [LARGE SCALE GENOMIC DNA]</scope>
    <source>
        <strain evidence="7">ATCC 56775 / NRRL 5862 / SRRC 143 / SU-1</strain>
    </source>
</reference>
<evidence type="ECO:0000313" key="6">
    <source>
        <dbReference type="EMBL" id="KJK67185.1"/>
    </source>
</evidence>
<dbReference type="Gene3D" id="3.40.50.1820">
    <property type="entry name" value="alpha/beta hydrolase"/>
    <property type="match status" value="2"/>
</dbReference>
<dbReference type="ESTHER" id="asppu-a0a0f0ihk9">
    <property type="family name" value="Fungal_carboxylesterase_lipase"/>
</dbReference>
<dbReference type="PANTHER" id="PTHR43918">
    <property type="entry name" value="ACETYLCHOLINESTERASE"/>
    <property type="match status" value="1"/>
</dbReference>
<proteinExistence type="inferred from homology"/>
<dbReference type="PRINTS" id="PR00878">
    <property type="entry name" value="CHOLNESTRASE"/>
</dbReference>
<accession>A0A0F0IHK9</accession>
<keyword evidence="4" id="KW-0732">Signal</keyword>
<dbReference type="InterPro" id="IPR029058">
    <property type="entry name" value="AB_hydrolase_fold"/>
</dbReference>
<dbReference type="PANTHER" id="PTHR43918:SF4">
    <property type="entry name" value="CARBOXYLIC ESTER HYDROLASE"/>
    <property type="match status" value="1"/>
</dbReference>
<evidence type="ECO:0000256" key="1">
    <source>
        <dbReference type="ARBA" id="ARBA00005964"/>
    </source>
</evidence>
<keyword evidence="2" id="KW-0378">Hydrolase</keyword>
<evidence type="ECO:0000256" key="2">
    <source>
        <dbReference type="ARBA" id="ARBA00022801"/>
    </source>
</evidence>
<comment type="similarity">
    <text evidence="1">Belongs to the type-B carboxylesterase/lipase family.</text>
</comment>
<comment type="caution">
    <text evidence="6">The sequence shown here is derived from an EMBL/GenBank/DDBJ whole genome shotgun (WGS) entry which is preliminary data.</text>
</comment>
<dbReference type="InterPro" id="IPR050654">
    <property type="entry name" value="AChE-related_enzymes"/>
</dbReference>
<feature type="domain" description="Carboxylesterase type B" evidence="5">
    <location>
        <begin position="24"/>
        <end position="342"/>
    </location>
</feature>
<protein>
    <submittedName>
        <fullName evidence="6">Carboxylesterase family protein</fullName>
    </submittedName>
</protein>
<dbReference type="SUPFAM" id="SSF53474">
    <property type="entry name" value="alpha/beta-Hydrolases"/>
    <property type="match status" value="1"/>
</dbReference>
<dbReference type="OrthoDB" id="408631at2759"/>
<dbReference type="Pfam" id="PF00135">
    <property type="entry name" value="COesterase"/>
    <property type="match status" value="1"/>
</dbReference>
<evidence type="ECO:0000256" key="3">
    <source>
        <dbReference type="ARBA" id="ARBA00023157"/>
    </source>
</evidence>
<sequence>MIFPVPILLFGLCNTAIARSLHRSVVQTSNGDIIGHSSDKYLNVVEYLGIPYAAPPVGELRFEPPQTYKGGPKYVASHYVSLPSLCFSMLRFWLPMNIDHDCPYVVGSTIDYPNKTPQFDKIMSTFTSSNNNSHSEDCLTLNIWSKQTYNDTLKPVLVHFHGGRWTSGTTNTPFYHGANFASAEDIVVVTATYRMNIFGFPGIPGKLSNLGLLDQRKAVEWVRDNIQAFGGDPSRIVMSGQSCGSAAADYWAYSYRDDPVVAGLISHSGTTDSFPANSPELSAQHWEELTSLMGCESGDVLGCMKRQNATALLTASSKIKPPVTSSAARTQPAFQPTVDNMTVFSDYGLLSKTGRFAHLVSCRIHKIPGVKLTVCHQPYLAGHNHNEAGFYKISAWAKGSTLPESEWQAFNKETFTCPTDDAVMARIRAGVPAWRFRYFADWNNTRLYPTSGAYHGVELNMIFGNSEAVTDIPESAYQVQLQKKMQRAWAAFVADPHHGLEKLGWPHFSLNGVFSLNGSNVKIQSNSN</sequence>
<dbReference type="InterPro" id="IPR002018">
    <property type="entry name" value="CarbesteraseB"/>
</dbReference>
<gene>
    <name evidence="6" type="ORF">P875_00117395</name>
</gene>
<dbReference type="InterPro" id="IPR000997">
    <property type="entry name" value="Cholinesterase"/>
</dbReference>
<dbReference type="GO" id="GO:0004104">
    <property type="term" value="F:cholinesterase activity"/>
    <property type="evidence" value="ECO:0007669"/>
    <property type="project" value="InterPro"/>
</dbReference>
<organism evidence="6 7">
    <name type="scientific">Aspergillus parasiticus (strain ATCC 56775 / NRRL 5862 / SRRC 143 / SU-1)</name>
    <dbReference type="NCBI Taxonomy" id="1403190"/>
    <lineage>
        <taxon>Eukaryota</taxon>
        <taxon>Fungi</taxon>
        <taxon>Dikarya</taxon>
        <taxon>Ascomycota</taxon>
        <taxon>Pezizomycotina</taxon>
        <taxon>Eurotiomycetes</taxon>
        <taxon>Eurotiomycetidae</taxon>
        <taxon>Eurotiales</taxon>
        <taxon>Aspergillaceae</taxon>
        <taxon>Aspergillus</taxon>
        <taxon>Aspergillus subgen. Circumdati</taxon>
    </lineage>
</organism>
<feature type="signal peptide" evidence="4">
    <location>
        <begin position="1"/>
        <end position="18"/>
    </location>
</feature>
<name>A0A0F0IHK9_ASPPU</name>
<feature type="chain" id="PRO_5002443580" evidence="4">
    <location>
        <begin position="19"/>
        <end position="528"/>
    </location>
</feature>
<dbReference type="AlphaFoldDB" id="A0A0F0IHK9"/>
<evidence type="ECO:0000256" key="4">
    <source>
        <dbReference type="SAM" id="SignalP"/>
    </source>
</evidence>
<keyword evidence="3" id="KW-1015">Disulfide bond</keyword>
<evidence type="ECO:0000313" key="7">
    <source>
        <dbReference type="Proteomes" id="UP000033540"/>
    </source>
</evidence>
<evidence type="ECO:0000259" key="5">
    <source>
        <dbReference type="Pfam" id="PF00135"/>
    </source>
</evidence>
<dbReference type="EMBL" id="JZEE01000199">
    <property type="protein sequence ID" value="KJK67185.1"/>
    <property type="molecule type" value="Genomic_DNA"/>
</dbReference>
<dbReference type="Proteomes" id="UP000033540">
    <property type="component" value="Unassembled WGS sequence"/>
</dbReference>